<dbReference type="InterPro" id="IPR018170">
    <property type="entry name" value="Aldo/ket_reductase_CS"/>
</dbReference>
<protein>
    <submittedName>
        <fullName evidence="8">Oxidoreductase</fullName>
    </submittedName>
</protein>
<evidence type="ECO:0000256" key="6">
    <source>
        <dbReference type="PIRSR" id="PIRSR000097-3"/>
    </source>
</evidence>
<dbReference type="Pfam" id="PF00248">
    <property type="entry name" value="Aldo_ket_red"/>
    <property type="match status" value="1"/>
</dbReference>
<dbReference type="AlphaFoldDB" id="A0A0R1RHB6"/>
<dbReference type="PANTHER" id="PTHR43827:SF3">
    <property type="entry name" value="NADP-DEPENDENT OXIDOREDUCTASE DOMAIN-CONTAINING PROTEIN"/>
    <property type="match status" value="1"/>
</dbReference>
<feature type="binding site" evidence="5">
    <location>
        <position position="119"/>
    </location>
    <ligand>
        <name>substrate</name>
    </ligand>
</feature>
<dbReference type="InterPro" id="IPR023210">
    <property type="entry name" value="NADP_OxRdtase_dom"/>
</dbReference>
<dbReference type="PATRIC" id="fig|1114972.6.peg.2362"/>
<evidence type="ECO:0000256" key="4">
    <source>
        <dbReference type="PIRSR" id="PIRSR000097-1"/>
    </source>
</evidence>
<evidence type="ECO:0000313" key="9">
    <source>
        <dbReference type="Proteomes" id="UP000051999"/>
    </source>
</evidence>
<gene>
    <name evidence="8" type="ORF">FD35_GL002299</name>
</gene>
<evidence type="ECO:0000256" key="2">
    <source>
        <dbReference type="ARBA" id="ARBA00022857"/>
    </source>
</evidence>
<dbReference type="RefSeq" id="WP_017261264.1">
    <property type="nucleotide sequence ID" value="NZ_AUAW01000024.1"/>
</dbReference>
<dbReference type="PRINTS" id="PR00069">
    <property type="entry name" value="ALDKETRDTASE"/>
</dbReference>
<feature type="site" description="Lowers pKa of active site Tyr" evidence="6">
    <location>
        <position position="86"/>
    </location>
</feature>
<evidence type="ECO:0000256" key="3">
    <source>
        <dbReference type="ARBA" id="ARBA00023002"/>
    </source>
</evidence>
<dbReference type="PANTHER" id="PTHR43827">
    <property type="entry name" value="2,5-DIKETO-D-GLUCONIC ACID REDUCTASE"/>
    <property type="match status" value="1"/>
</dbReference>
<dbReference type="SUPFAM" id="SSF51430">
    <property type="entry name" value="NAD(P)-linked oxidoreductase"/>
    <property type="match status" value="1"/>
</dbReference>
<dbReference type="PIRSF" id="PIRSF000097">
    <property type="entry name" value="AKR"/>
    <property type="match status" value="1"/>
</dbReference>
<name>A0A0R1RHB6_9LACO</name>
<proteinExistence type="inferred from homology"/>
<dbReference type="EMBL" id="AZFF01000006">
    <property type="protein sequence ID" value="KRL55769.1"/>
    <property type="molecule type" value="Genomic_DNA"/>
</dbReference>
<reference evidence="8 9" key="1">
    <citation type="journal article" date="2015" name="Genome Announc.">
        <title>Expanding the biotechnology potential of lactobacilli through comparative genomics of 213 strains and associated genera.</title>
        <authorList>
            <person name="Sun Z."/>
            <person name="Harris H.M."/>
            <person name="McCann A."/>
            <person name="Guo C."/>
            <person name="Argimon S."/>
            <person name="Zhang W."/>
            <person name="Yang X."/>
            <person name="Jeffery I.B."/>
            <person name="Cooney J.C."/>
            <person name="Kagawa T.F."/>
            <person name="Liu W."/>
            <person name="Song Y."/>
            <person name="Salvetti E."/>
            <person name="Wrobel A."/>
            <person name="Rasinkangas P."/>
            <person name="Parkhill J."/>
            <person name="Rea M.C."/>
            <person name="O'Sullivan O."/>
            <person name="Ritari J."/>
            <person name="Douillard F.P."/>
            <person name="Paul Ross R."/>
            <person name="Yang R."/>
            <person name="Briner A.E."/>
            <person name="Felis G.E."/>
            <person name="de Vos W.M."/>
            <person name="Barrangou R."/>
            <person name="Klaenhammer T.R."/>
            <person name="Caufield P.W."/>
            <person name="Cui Y."/>
            <person name="Zhang H."/>
            <person name="O'Toole P.W."/>
        </authorList>
    </citation>
    <scope>NUCLEOTIDE SEQUENCE [LARGE SCALE GENOMIC DNA]</scope>
    <source>
        <strain evidence="8 9">DSM 15814</strain>
    </source>
</reference>
<sequence length="291" mass="32445">MMSKEISGINDTTTLSNGVEMPRLGLGVWQAEPKDAVNAVSSAIQMGYPMIDTAKAYGNEQQVGEGIKQGLAAAGKKRDDLFVTTKLANSDQGYESTLTNFDASLKRLGLDYVDLYLIHWPVAGKWAETWRAFEKIYQDGKARAIGVCNFSEQTMKSLIALSDITPMVDQVEFHPWLQQPSLKKYLADTGIQQEAWSPLGGTGGSLMKEPVIQTIAKKHGKSAAQVLIRWDLQNGLVTIPKSVHPEYIKQNADVYDFSLDDDDMKQLAAMEQSKRTSYWLTSFDWYFGDEK</sequence>
<evidence type="ECO:0000313" key="8">
    <source>
        <dbReference type="EMBL" id="KRL55769.1"/>
    </source>
</evidence>
<comment type="caution">
    <text evidence="8">The sequence shown here is derived from an EMBL/GenBank/DDBJ whole genome shotgun (WGS) entry which is preliminary data.</text>
</comment>
<keyword evidence="2" id="KW-0521">NADP</keyword>
<dbReference type="InterPro" id="IPR036812">
    <property type="entry name" value="NAD(P)_OxRdtase_dom_sf"/>
</dbReference>
<evidence type="ECO:0000256" key="5">
    <source>
        <dbReference type="PIRSR" id="PIRSR000097-2"/>
    </source>
</evidence>
<keyword evidence="3" id="KW-0560">Oxidoreductase</keyword>
<comment type="similarity">
    <text evidence="1">Belongs to the aldo/keto reductase family.</text>
</comment>
<keyword evidence="9" id="KW-1185">Reference proteome</keyword>
<feature type="active site" description="Proton donor" evidence="4">
    <location>
        <position position="57"/>
    </location>
</feature>
<evidence type="ECO:0000259" key="7">
    <source>
        <dbReference type="Pfam" id="PF00248"/>
    </source>
</evidence>
<dbReference type="Proteomes" id="UP000051999">
    <property type="component" value="Unassembled WGS sequence"/>
</dbReference>
<dbReference type="InterPro" id="IPR020471">
    <property type="entry name" value="AKR"/>
</dbReference>
<dbReference type="FunFam" id="3.20.20.100:FF:000015">
    <property type="entry name" value="Oxidoreductase, aldo/keto reductase family"/>
    <property type="match status" value="1"/>
</dbReference>
<dbReference type="PROSITE" id="PS00062">
    <property type="entry name" value="ALDOKETO_REDUCTASE_2"/>
    <property type="match status" value="1"/>
</dbReference>
<accession>A0A0R1RHB6</accession>
<dbReference type="Gene3D" id="3.20.20.100">
    <property type="entry name" value="NADP-dependent oxidoreductase domain"/>
    <property type="match status" value="1"/>
</dbReference>
<organism evidence="8 9">
    <name type="scientific">Furfurilactobacillus rossiae DSM 15814</name>
    <dbReference type="NCBI Taxonomy" id="1114972"/>
    <lineage>
        <taxon>Bacteria</taxon>
        <taxon>Bacillati</taxon>
        <taxon>Bacillota</taxon>
        <taxon>Bacilli</taxon>
        <taxon>Lactobacillales</taxon>
        <taxon>Lactobacillaceae</taxon>
        <taxon>Furfurilactobacillus</taxon>
    </lineage>
</organism>
<feature type="domain" description="NADP-dependent oxidoreductase" evidence="7">
    <location>
        <begin position="24"/>
        <end position="270"/>
    </location>
</feature>
<dbReference type="GO" id="GO:0016616">
    <property type="term" value="F:oxidoreductase activity, acting on the CH-OH group of donors, NAD or NADP as acceptor"/>
    <property type="evidence" value="ECO:0007669"/>
    <property type="project" value="UniProtKB-ARBA"/>
</dbReference>
<dbReference type="STRING" id="1114972.FD35_GL002299"/>
<evidence type="ECO:0000256" key="1">
    <source>
        <dbReference type="ARBA" id="ARBA00007905"/>
    </source>
</evidence>
<dbReference type="eggNOG" id="COG0656">
    <property type="taxonomic scope" value="Bacteria"/>
</dbReference>